<dbReference type="GO" id="GO:0009739">
    <property type="term" value="P:response to gibberellin"/>
    <property type="evidence" value="ECO:0007669"/>
    <property type="project" value="EnsemblPlants"/>
</dbReference>
<keyword evidence="3" id="KW-1185">Reference proteome</keyword>
<sequence length="299" mass="33043">MDEDRIGLVLAKTSELRSKIVNCIHKTAPNVEKEGKESESKEFEASPDAENQDDTEEEAESLLNIRDALESLEGQLSSLQALQQQQWYEKEAALAEIEYSQKKLLKELKEYKGKDLEVIHEAIAFAGETEDSNDLLLPPYPSRPLQSVVSDNGYLSNFTSTRKFHQNGAIAGGLKNLLDVPKDLHKSETSHRQSGPSSPFQRVKVLISTAAKAAVTIAGVVTILSLAGFEPRLRKRDNQLKLPDLFQLQRNNEKGATVECPAGKVPVKENGEIRCVVKERVEIPFESVVATPDVSYGCG</sequence>
<dbReference type="GO" id="GO:0070273">
    <property type="term" value="F:phosphatidylinositol-4-phosphate binding"/>
    <property type="evidence" value="ECO:0007669"/>
    <property type="project" value="EnsemblPlants"/>
</dbReference>
<dbReference type="GeneID" id="110012458"/>
<gene>
    <name evidence="4" type="primary">LOC110012458</name>
</gene>
<dbReference type="GO" id="GO:0010020">
    <property type="term" value="P:chloroplast fission"/>
    <property type="evidence" value="ECO:0007669"/>
    <property type="project" value="EnsemblPlants"/>
</dbReference>
<dbReference type="InterPro" id="IPR038939">
    <property type="entry name" value="PDV1/PDV2"/>
</dbReference>
<dbReference type="Gramene" id="SIN_1014810.t">
    <property type="protein sequence ID" value="SIN_1014810.t"/>
    <property type="gene ID" value="SIN_1014810"/>
</dbReference>
<dbReference type="Proteomes" id="UP000504604">
    <property type="component" value="Linkage group LG8"/>
</dbReference>
<keyword evidence="2" id="KW-1133">Transmembrane helix</keyword>
<dbReference type="PANTHER" id="PTHR33600">
    <property type="entry name" value="PLASTID DIVISION PROTEIN PDV2"/>
    <property type="match status" value="1"/>
</dbReference>
<proteinExistence type="predicted"/>
<reference evidence="4" key="1">
    <citation type="submission" date="2025-08" db="UniProtKB">
        <authorList>
            <consortium name="RefSeq"/>
        </authorList>
    </citation>
    <scope>IDENTIFICATION</scope>
</reference>
<evidence type="ECO:0000313" key="3">
    <source>
        <dbReference type="Proteomes" id="UP000504604"/>
    </source>
</evidence>
<name>A0A8M8UZU9_SESIN</name>
<dbReference type="OrthoDB" id="436496at2759"/>
<dbReference type="GO" id="GO:0009707">
    <property type="term" value="C:chloroplast outer membrane"/>
    <property type="evidence" value="ECO:0007669"/>
    <property type="project" value="EnsemblPlants"/>
</dbReference>
<dbReference type="PANTHER" id="PTHR33600:SF3">
    <property type="entry name" value="PLASTID DIVISION PROTEIN PDV2"/>
    <property type="match status" value="1"/>
</dbReference>
<organism evidence="3 4">
    <name type="scientific">Sesamum indicum</name>
    <name type="common">Oriental sesame</name>
    <name type="synonym">Sesamum orientale</name>
    <dbReference type="NCBI Taxonomy" id="4182"/>
    <lineage>
        <taxon>Eukaryota</taxon>
        <taxon>Viridiplantae</taxon>
        <taxon>Streptophyta</taxon>
        <taxon>Embryophyta</taxon>
        <taxon>Tracheophyta</taxon>
        <taxon>Spermatophyta</taxon>
        <taxon>Magnoliopsida</taxon>
        <taxon>eudicotyledons</taxon>
        <taxon>Gunneridae</taxon>
        <taxon>Pentapetalae</taxon>
        <taxon>asterids</taxon>
        <taxon>lamiids</taxon>
        <taxon>Lamiales</taxon>
        <taxon>Pedaliaceae</taxon>
        <taxon>Sesamum</taxon>
    </lineage>
</organism>
<evidence type="ECO:0000256" key="2">
    <source>
        <dbReference type="SAM" id="Phobius"/>
    </source>
</evidence>
<evidence type="ECO:0000256" key="1">
    <source>
        <dbReference type="SAM" id="MobiDB-lite"/>
    </source>
</evidence>
<protein>
    <submittedName>
        <fullName evidence="4">Plastid division protein PDV2</fullName>
    </submittedName>
</protein>
<dbReference type="AlphaFoldDB" id="A0A8M8UZU9"/>
<keyword evidence="2" id="KW-0812">Transmembrane</keyword>
<evidence type="ECO:0000313" key="4">
    <source>
        <dbReference type="RefSeq" id="XP_020551917.1"/>
    </source>
</evidence>
<feature type="compositionally biased region" description="Acidic residues" evidence="1">
    <location>
        <begin position="45"/>
        <end position="60"/>
    </location>
</feature>
<feature type="transmembrane region" description="Helical" evidence="2">
    <location>
        <begin position="205"/>
        <end position="229"/>
    </location>
</feature>
<feature type="region of interest" description="Disordered" evidence="1">
    <location>
        <begin position="27"/>
        <end position="60"/>
    </location>
</feature>
<keyword evidence="2" id="KW-0472">Membrane</keyword>
<accession>A0A8M8UZU9</accession>
<dbReference type="RefSeq" id="XP_020551917.1">
    <property type="nucleotide sequence ID" value="XM_020696258.1"/>
</dbReference>
<dbReference type="KEGG" id="sind:110012458"/>
<feature type="compositionally biased region" description="Basic and acidic residues" evidence="1">
    <location>
        <begin position="31"/>
        <end position="44"/>
    </location>
</feature>